<feature type="region of interest" description="Disordered" evidence="1">
    <location>
        <begin position="1"/>
        <end position="33"/>
    </location>
</feature>
<accession>A0A2G9S1Q4</accession>
<reference evidence="3" key="1">
    <citation type="journal article" date="2017" name="Nat. Commun.">
        <title>The North American bullfrog draft genome provides insight into hormonal regulation of long noncoding RNA.</title>
        <authorList>
            <person name="Hammond S.A."/>
            <person name="Warren R.L."/>
            <person name="Vandervalk B.P."/>
            <person name="Kucuk E."/>
            <person name="Khan H."/>
            <person name="Gibb E.A."/>
            <person name="Pandoh P."/>
            <person name="Kirk H."/>
            <person name="Zhao Y."/>
            <person name="Jones M."/>
            <person name="Mungall A.J."/>
            <person name="Coope R."/>
            <person name="Pleasance S."/>
            <person name="Moore R.A."/>
            <person name="Holt R.A."/>
            <person name="Round J.M."/>
            <person name="Ohora S."/>
            <person name="Walle B.V."/>
            <person name="Veldhoen N."/>
            <person name="Helbing C.C."/>
            <person name="Birol I."/>
        </authorList>
    </citation>
    <scope>NUCLEOTIDE SEQUENCE [LARGE SCALE GENOMIC DNA]</scope>
</reference>
<dbReference type="EMBL" id="KV928504">
    <property type="protein sequence ID" value="PIO33403.1"/>
    <property type="molecule type" value="Genomic_DNA"/>
</dbReference>
<protein>
    <submittedName>
        <fullName evidence="2">Uncharacterized protein</fullName>
    </submittedName>
</protein>
<sequence length="70" mass="7588">MSGRPPRRGRSSQATKRGQASSVSTVNSGGRGHAGAYCQVCFSDEEGGDDEVTDCTWVPERREEEEAQLQ</sequence>
<evidence type="ECO:0000313" key="3">
    <source>
        <dbReference type="Proteomes" id="UP000228934"/>
    </source>
</evidence>
<name>A0A2G9S1Q4_AQUCT</name>
<evidence type="ECO:0000256" key="1">
    <source>
        <dbReference type="SAM" id="MobiDB-lite"/>
    </source>
</evidence>
<gene>
    <name evidence="2" type="ORF">AB205_0071360</name>
</gene>
<dbReference type="Proteomes" id="UP000228934">
    <property type="component" value="Unassembled WGS sequence"/>
</dbReference>
<evidence type="ECO:0000313" key="2">
    <source>
        <dbReference type="EMBL" id="PIO33403.1"/>
    </source>
</evidence>
<keyword evidence="3" id="KW-1185">Reference proteome</keyword>
<feature type="compositionally biased region" description="Polar residues" evidence="1">
    <location>
        <begin position="13"/>
        <end position="28"/>
    </location>
</feature>
<proteinExistence type="predicted"/>
<organism evidence="2 3">
    <name type="scientific">Aquarana catesbeiana</name>
    <name type="common">American bullfrog</name>
    <name type="synonym">Rana catesbeiana</name>
    <dbReference type="NCBI Taxonomy" id="8400"/>
    <lineage>
        <taxon>Eukaryota</taxon>
        <taxon>Metazoa</taxon>
        <taxon>Chordata</taxon>
        <taxon>Craniata</taxon>
        <taxon>Vertebrata</taxon>
        <taxon>Euteleostomi</taxon>
        <taxon>Amphibia</taxon>
        <taxon>Batrachia</taxon>
        <taxon>Anura</taxon>
        <taxon>Neobatrachia</taxon>
        <taxon>Ranoidea</taxon>
        <taxon>Ranidae</taxon>
        <taxon>Aquarana</taxon>
    </lineage>
</organism>
<feature type="region of interest" description="Disordered" evidence="1">
    <location>
        <begin position="45"/>
        <end position="70"/>
    </location>
</feature>
<feature type="compositionally biased region" description="Basic residues" evidence="1">
    <location>
        <begin position="1"/>
        <end position="10"/>
    </location>
</feature>
<dbReference type="AlphaFoldDB" id="A0A2G9S1Q4"/>